<dbReference type="InterPro" id="IPR013641">
    <property type="entry name" value="KTI12/PSTK"/>
</dbReference>
<reference evidence="6 7" key="1">
    <citation type="journal article" date="2014" name="Nat. Commun.">
        <title>Klebsormidium flaccidum genome reveals primary factors for plant terrestrial adaptation.</title>
        <authorList>
            <person name="Hori K."/>
            <person name="Maruyama F."/>
            <person name="Fujisawa T."/>
            <person name="Togashi T."/>
            <person name="Yamamoto N."/>
            <person name="Seo M."/>
            <person name="Sato S."/>
            <person name="Yamada T."/>
            <person name="Mori H."/>
            <person name="Tajima N."/>
            <person name="Moriyama T."/>
            <person name="Ikeuchi M."/>
            <person name="Watanabe M."/>
            <person name="Wada H."/>
            <person name="Kobayashi K."/>
            <person name="Saito M."/>
            <person name="Masuda T."/>
            <person name="Sasaki-Sekimoto Y."/>
            <person name="Mashiguchi K."/>
            <person name="Awai K."/>
            <person name="Shimojima M."/>
            <person name="Masuda S."/>
            <person name="Iwai M."/>
            <person name="Nobusawa T."/>
            <person name="Narise T."/>
            <person name="Kondo S."/>
            <person name="Saito H."/>
            <person name="Sato R."/>
            <person name="Murakawa M."/>
            <person name="Ihara Y."/>
            <person name="Oshima-Yamada Y."/>
            <person name="Ohtaka K."/>
            <person name="Satoh M."/>
            <person name="Sonobe K."/>
            <person name="Ishii M."/>
            <person name="Ohtani R."/>
            <person name="Kanamori-Sato M."/>
            <person name="Honoki R."/>
            <person name="Miyazaki D."/>
            <person name="Mochizuki H."/>
            <person name="Umetsu J."/>
            <person name="Higashi K."/>
            <person name="Shibata D."/>
            <person name="Kamiya Y."/>
            <person name="Sato N."/>
            <person name="Nakamura Y."/>
            <person name="Tabata S."/>
            <person name="Ida S."/>
            <person name="Kurokawa K."/>
            <person name="Ohta H."/>
        </authorList>
    </citation>
    <scope>NUCLEOTIDE SEQUENCE [LARGE SCALE GENOMIC DNA]</scope>
    <source>
        <strain evidence="6 7">NIES-2285</strain>
    </source>
</reference>
<name>A0A1Y1I287_KLENI</name>
<dbReference type="EMBL" id="DF237075">
    <property type="protein sequence ID" value="GAQ82857.1"/>
    <property type="molecule type" value="Genomic_DNA"/>
</dbReference>
<dbReference type="STRING" id="105231.A0A1Y1I287"/>
<organism evidence="6 7">
    <name type="scientific">Klebsormidium nitens</name>
    <name type="common">Green alga</name>
    <name type="synonym">Ulothrix nitens</name>
    <dbReference type="NCBI Taxonomy" id="105231"/>
    <lineage>
        <taxon>Eukaryota</taxon>
        <taxon>Viridiplantae</taxon>
        <taxon>Streptophyta</taxon>
        <taxon>Klebsormidiophyceae</taxon>
        <taxon>Klebsormidiales</taxon>
        <taxon>Klebsormidiaceae</taxon>
        <taxon>Klebsormidium</taxon>
    </lineage>
</organism>
<proteinExistence type="inferred from homology"/>
<dbReference type="GO" id="GO:0006357">
    <property type="term" value="P:regulation of transcription by RNA polymerase II"/>
    <property type="evidence" value="ECO:0007669"/>
    <property type="project" value="UniProtKB-ARBA"/>
</dbReference>
<evidence type="ECO:0000256" key="3">
    <source>
        <dbReference type="ARBA" id="ARBA00025768"/>
    </source>
</evidence>
<accession>A0A1Y1I287</accession>
<dbReference type="SUPFAM" id="SSF52540">
    <property type="entry name" value="P-loop containing nucleoside triphosphate hydrolases"/>
    <property type="match status" value="1"/>
</dbReference>
<keyword evidence="7" id="KW-1185">Reference proteome</keyword>
<evidence type="ECO:0000256" key="2">
    <source>
        <dbReference type="ARBA" id="ARBA00022840"/>
    </source>
</evidence>
<comment type="similarity">
    <text evidence="3">Belongs to the KTI12 family.</text>
</comment>
<sequence length="296" mass="33077">MALVVICGHPCSGKSTLARFLEEALKVAGAQTVVILGEDSLNLTKRDAYKDNNAEKNLRGVLRSTIDRMVSRDKVVIADSLNNIKGYRYELWCIARAEGTRYCMVHCDVPQETAHEWNAGREPTAAYPPEIMDDLLRRFERPDGRNRWDSPLFTLYPDRDELSPSSPGILEIVEAMVGEQKTATGRVSKTLKPTIATQNARMSDTNLLYELDRATQEILSALVEAQANGPSGSMTVGEGLPPVHVERLINLPELRRYKRTFIKLASQNMGAAPHDTLTAKRMFVDYINREIASSRT</sequence>
<dbReference type="FunFam" id="3.40.50.300:FF:000827">
    <property type="entry name" value="KTI12 chromatin-associated homolog"/>
    <property type="match status" value="1"/>
</dbReference>
<keyword evidence="2" id="KW-0067">ATP-binding</keyword>
<dbReference type="PANTHER" id="PTHR12435">
    <property type="match status" value="1"/>
</dbReference>
<dbReference type="OMA" id="THSRWDK"/>
<evidence type="ECO:0000313" key="6">
    <source>
        <dbReference type="EMBL" id="GAQ82857.1"/>
    </source>
</evidence>
<evidence type="ECO:0000256" key="1">
    <source>
        <dbReference type="ARBA" id="ARBA00022741"/>
    </source>
</evidence>
<dbReference type="GO" id="GO:0005524">
    <property type="term" value="F:ATP binding"/>
    <property type="evidence" value="ECO:0007669"/>
    <property type="project" value="UniProtKB-KW"/>
</dbReference>
<dbReference type="OrthoDB" id="9972657at2759"/>
<keyword evidence="1" id="KW-0547">Nucleotide-binding</keyword>
<evidence type="ECO:0000256" key="4">
    <source>
        <dbReference type="ARBA" id="ARBA00026170"/>
    </source>
</evidence>
<gene>
    <name evidence="6" type="ORF">KFL_001260270</name>
</gene>
<dbReference type="Pfam" id="PF08433">
    <property type="entry name" value="KTI12"/>
    <property type="match status" value="1"/>
</dbReference>
<evidence type="ECO:0000256" key="5">
    <source>
        <dbReference type="ARBA" id="ARBA00065061"/>
    </source>
</evidence>
<comment type="subunit">
    <text evidence="5">Interacts with the elongator complex. Binds to calmodulin in a calcium-dependent manner.</text>
</comment>
<dbReference type="AlphaFoldDB" id="A0A1Y1I287"/>
<protein>
    <recommendedName>
        <fullName evidence="4">Protein KTI12 homolog</fullName>
    </recommendedName>
</protein>
<dbReference type="GO" id="GO:0033588">
    <property type="term" value="C:elongator holoenzyme complex"/>
    <property type="evidence" value="ECO:0007669"/>
    <property type="project" value="UniProtKB-ARBA"/>
</dbReference>
<dbReference type="Gene3D" id="3.40.50.300">
    <property type="entry name" value="P-loop containing nucleotide triphosphate hydrolases"/>
    <property type="match status" value="1"/>
</dbReference>
<evidence type="ECO:0000313" key="7">
    <source>
        <dbReference type="Proteomes" id="UP000054558"/>
    </source>
</evidence>
<dbReference type="GO" id="GO:0002098">
    <property type="term" value="P:tRNA wobble uridine modification"/>
    <property type="evidence" value="ECO:0000318"/>
    <property type="project" value="GO_Central"/>
</dbReference>
<dbReference type="Proteomes" id="UP000054558">
    <property type="component" value="Unassembled WGS sequence"/>
</dbReference>
<dbReference type="InterPro" id="IPR027417">
    <property type="entry name" value="P-loop_NTPase"/>
</dbReference>